<feature type="compositionally biased region" description="Polar residues" evidence="3">
    <location>
        <begin position="24"/>
        <end position="44"/>
    </location>
</feature>
<evidence type="ECO:0000256" key="1">
    <source>
        <dbReference type="ARBA" id="ARBA00004123"/>
    </source>
</evidence>
<evidence type="ECO:0008006" key="6">
    <source>
        <dbReference type="Google" id="ProtNLM"/>
    </source>
</evidence>
<sequence>MDGNCQEKLRAQQTKRAILRKTPIWTSASAPSASEAHNSASSQERGLYSLTDYPEVKTQVQSGHECMPSAAKPGTLEERSAIASYGLLTASNKGPEPKPLTTADSGGGDDIWSSITTVPNTVDEDAEFVSTLPELDELYLTAATATASTINAFVGQATVATDYFSRSSTVSSVSGNHDQFGLRPTLKEADLLLFYFDNVRFLQLPFASSREHRGWQFFLISRSAVCYWATLSLSAYGLRQDEMYFHSRALEEMGGDQHAASDMVAGDESDEQSLGYCFASLQLAILEARRGRPDVCRAHIIRAFSLCMLSWEHRGLSIPSQNGQTTELSTLALCFIADSLRWCNAMWSCSMRQAPVLPDGDTNALLQMQTRRTDTEYLSQAICCQDWVVASIIEVVELDVWKKGAAKTGTLSVVELVKRAHDIETSLKLRLQRAKETFPWLYTERHLPSSLLHSTAPPVLAHFVTEVFATAALVYLHVVISGARRQVPDIHNHVQDAITLFRCRCCAQALLSLCWPLCLTGCLAEGEDRVFVLNLAISAAAETSGGVGSFDRAISVIQECWNAADRCSDADVDWTWAMKSLCSQVVFL</sequence>
<comment type="subcellular location">
    <subcellularLocation>
        <location evidence="1">Nucleus</location>
    </subcellularLocation>
</comment>
<accession>A0A9P7Q475</accession>
<reference evidence="4 5" key="1">
    <citation type="journal article" date="2020" name="bioRxiv">
        <title>Whole genome comparisons of ergot fungi reveals the divergence and evolution of species within the genus Claviceps are the result of varying mechanisms driving genome evolution and host range expansion.</title>
        <authorList>
            <person name="Wyka S.A."/>
            <person name="Mondo S.J."/>
            <person name="Liu M."/>
            <person name="Dettman J."/>
            <person name="Nalam V."/>
            <person name="Broders K.D."/>
        </authorList>
    </citation>
    <scope>NUCLEOTIDE SEQUENCE [LARGE SCALE GENOMIC DNA]</scope>
    <source>
        <strain evidence="4 5">LM576</strain>
    </source>
</reference>
<name>A0A9P7Q475_9HYPO</name>
<evidence type="ECO:0000313" key="5">
    <source>
        <dbReference type="Proteomes" id="UP000732380"/>
    </source>
</evidence>
<gene>
    <name evidence="4" type="ORF">E4U13_007688</name>
</gene>
<keyword evidence="5" id="KW-1185">Reference proteome</keyword>
<dbReference type="GO" id="GO:0005634">
    <property type="term" value="C:nucleus"/>
    <property type="evidence" value="ECO:0007669"/>
    <property type="project" value="UniProtKB-SubCell"/>
</dbReference>
<protein>
    <recommendedName>
        <fullName evidence="6">Transcription factor domain-containing protein</fullName>
    </recommendedName>
</protein>
<evidence type="ECO:0000256" key="3">
    <source>
        <dbReference type="SAM" id="MobiDB-lite"/>
    </source>
</evidence>
<comment type="caution">
    <text evidence="4">The sequence shown here is derived from an EMBL/GenBank/DDBJ whole genome shotgun (WGS) entry which is preliminary data.</text>
</comment>
<keyword evidence="2" id="KW-0539">Nucleus</keyword>
<feature type="region of interest" description="Disordered" evidence="3">
    <location>
        <begin position="89"/>
        <end position="108"/>
    </location>
</feature>
<dbReference type="Pfam" id="PF11951">
    <property type="entry name" value="Fungal_trans_2"/>
    <property type="match status" value="1"/>
</dbReference>
<dbReference type="InterPro" id="IPR021858">
    <property type="entry name" value="Fun_TF"/>
</dbReference>
<dbReference type="PANTHER" id="PTHR37534">
    <property type="entry name" value="TRANSCRIPTIONAL ACTIVATOR PROTEIN UGA3"/>
    <property type="match status" value="1"/>
</dbReference>
<evidence type="ECO:0000256" key="2">
    <source>
        <dbReference type="ARBA" id="ARBA00023242"/>
    </source>
</evidence>
<organism evidence="4 5">
    <name type="scientific">Claviceps humidiphila</name>
    <dbReference type="NCBI Taxonomy" id="1294629"/>
    <lineage>
        <taxon>Eukaryota</taxon>
        <taxon>Fungi</taxon>
        <taxon>Dikarya</taxon>
        <taxon>Ascomycota</taxon>
        <taxon>Pezizomycotina</taxon>
        <taxon>Sordariomycetes</taxon>
        <taxon>Hypocreomycetidae</taxon>
        <taxon>Hypocreales</taxon>
        <taxon>Clavicipitaceae</taxon>
        <taxon>Claviceps</taxon>
    </lineage>
</organism>
<dbReference type="AlphaFoldDB" id="A0A9P7Q475"/>
<dbReference type="Proteomes" id="UP000732380">
    <property type="component" value="Unassembled WGS sequence"/>
</dbReference>
<evidence type="ECO:0000313" key="4">
    <source>
        <dbReference type="EMBL" id="KAG6119416.1"/>
    </source>
</evidence>
<feature type="region of interest" description="Disordered" evidence="3">
    <location>
        <begin position="20"/>
        <end position="44"/>
    </location>
</feature>
<proteinExistence type="predicted"/>
<dbReference type="PANTHER" id="PTHR37534:SF46">
    <property type="entry name" value="ZN(II)2CYS6 TRANSCRIPTION FACTOR (EUROFUNG)"/>
    <property type="match status" value="1"/>
</dbReference>
<dbReference type="EMBL" id="SRQM01000079">
    <property type="protein sequence ID" value="KAG6119416.1"/>
    <property type="molecule type" value="Genomic_DNA"/>
</dbReference>